<reference evidence="7 8" key="1">
    <citation type="journal article" date="2016" name="Nat. Commun.">
        <title>Thousands of microbial genomes shed light on interconnected biogeochemical processes in an aquifer system.</title>
        <authorList>
            <person name="Anantharaman K."/>
            <person name="Brown C.T."/>
            <person name="Hug L.A."/>
            <person name="Sharon I."/>
            <person name="Castelle C.J."/>
            <person name="Probst A.J."/>
            <person name="Thomas B.C."/>
            <person name="Singh A."/>
            <person name="Wilkins M.J."/>
            <person name="Karaoz U."/>
            <person name="Brodie E.L."/>
            <person name="Williams K.H."/>
            <person name="Hubbard S.S."/>
            <person name="Banfield J.F."/>
        </authorList>
    </citation>
    <scope>NUCLEOTIDE SEQUENCE [LARGE SCALE GENOMIC DNA]</scope>
</reference>
<evidence type="ECO:0000313" key="8">
    <source>
        <dbReference type="Proteomes" id="UP000179113"/>
    </source>
</evidence>
<dbReference type="PANTHER" id="PTHR11727:SF7">
    <property type="entry name" value="DIMETHYLADENOSINE TRANSFERASE-RELATED"/>
    <property type="match status" value="1"/>
</dbReference>
<dbReference type="SMART" id="SM00650">
    <property type="entry name" value="rADc"/>
    <property type="match status" value="1"/>
</dbReference>
<feature type="binding site" evidence="5">
    <location>
        <position position="49"/>
    </location>
    <ligand>
        <name>S-adenosyl-L-methionine</name>
        <dbReference type="ChEBI" id="CHEBI:59789"/>
    </ligand>
</feature>
<dbReference type="InterPro" id="IPR029063">
    <property type="entry name" value="SAM-dependent_MTases_sf"/>
</dbReference>
<dbReference type="InterPro" id="IPR001737">
    <property type="entry name" value="KsgA/Erm"/>
</dbReference>
<proteinExistence type="inferred from homology"/>
<comment type="caution">
    <text evidence="5">Lacks conserved residue(s) required for the propagation of feature annotation.</text>
</comment>
<dbReference type="Proteomes" id="UP000179113">
    <property type="component" value="Unassembled WGS sequence"/>
</dbReference>
<name>A0A1F4WHE4_UNCKA</name>
<comment type="similarity">
    <text evidence="5">Belongs to the class I-like SAM-binding methyltransferase superfamily. rRNA adenine N(6)-methyltransferase family.</text>
</comment>
<evidence type="ECO:0000256" key="5">
    <source>
        <dbReference type="PROSITE-ProRule" id="PRU01026"/>
    </source>
</evidence>
<evidence type="ECO:0000259" key="6">
    <source>
        <dbReference type="SMART" id="SM00650"/>
    </source>
</evidence>
<protein>
    <recommendedName>
        <fullName evidence="6">Ribosomal RNA adenine methylase transferase N-terminal domain-containing protein</fullName>
    </recommendedName>
</protein>
<dbReference type="AlphaFoldDB" id="A0A1F4WHE4"/>
<keyword evidence="2 5" id="KW-0808">Transferase</keyword>
<evidence type="ECO:0000256" key="3">
    <source>
        <dbReference type="ARBA" id="ARBA00022691"/>
    </source>
</evidence>
<gene>
    <name evidence="7" type="ORF">A2415_05515</name>
</gene>
<keyword evidence="1 5" id="KW-0489">Methyltransferase</keyword>
<dbReference type="PROSITE" id="PS51689">
    <property type="entry name" value="SAM_RNA_A_N6_MT"/>
    <property type="match status" value="1"/>
</dbReference>
<feature type="binding site" evidence="5">
    <location>
        <position position="70"/>
    </location>
    <ligand>
        <name>S-adenosyl-L-methionine</name>
        <dbReference type="ChEBI" id="CHEBI:59789"/>
    </ligand>
</feature>
<keyword evidence="3 5" id="KW-0949">S-adenosyl-L-methionine</keyword>
<dbReference type="GO" id="GO:0003723">
    <property type="term" value="F:RNA binding"/>
    <property type="evidence" value="ECO:0007669"/>
    <property type="project" value="UniProtKB-UniRule"/>
</dbReference>
<feature type="domain" description="Ribosomal RNA adenine methylase transferase N-terminal" evidence="6">
    <location>
        <begin position="31"/>
        <end position="203"/>
    </location>
</feature>
<sequence length="320" mass="35311">MSADTTILRLSEADIHPSEGLSQHFLIESTDIQHIARQIEPGACVLEVGPGTGNITTALAVHAKKIIGVEIDPRFTPFLANIQSKHSNVQIIYQNVLILNLKKLMLAAEPNAPWQIVSNLPFNITEPFLKALTDLPITDAILILGQSMTERLMADGPLNDLLTKTAVMAQTFFDISVTRTIPKSHFYPESATNTSVVVLTPKPAEEFQTNPKLAILRKLFLSEGRHVPIAQVINSIDLPSEDGPIRDKAARNRHSRREARRALKNTATWGSFINLVDNPLDMSAGRSPRTFSLPKSITDQPFANLNNHELRSLIAAIDKN</sequence>
<evidence type="ECO:0000256" key="1">
    <source>
        <dbReference type="ARBA" id="ARBA00022603"/>
    </source>
</evidence>
<accession>A0A1F4WHE4</accession>
<dbReference type="PANTHER" id="PTHR11727">
    <property type="entry name" value="DIMETHYLADENOSINE TRANSFERASE"/>
    <property type="match status" value="1"/>
</dbReference>
<dbReference type="Pfam" id="PF00398">
    <property type="entry name" value="RrnaAD"/>
    <property type="match status" value="1"/>
</dbReference>
<evidence type="ECO:0000313" key="7">
    <source>
        <dbReference type="EMBL" id="OGC68874.1"/>
    </source>
</evidence>
<dbReference type="EMBL" id="MEWA01000030">
    <property type="protein sequence ID" value="OGC68874.1"/>
    <property type="molecule type" value="Genomic_DNA"/>
</dbReference>
<dbReference type="InterPro" id="IPR020596">
    <property type="entry name" value="rRNA_Ade_Mease_Trfase_CS"/>
</dbReference>
<evidence type="ECO:0000256" key="2">
    <source>
        <dbReference type="ARBA" id="ARBA00022679"/>
    </source>
</evidence>
<evidence type="ECO:0000256" key="4">
    <source>
        <dbReference type="ARBA" id="ARBA00022884"/>
    </source>
</evidence>
<dbReference type="PROSITE" id="PS01131">
    <property type="entry name" value="RRNA_A_DIMETH"/>
    <property type="match status" value="1"/>
</dbReference>
<feature type="binding site" evidence="5">
    <location>
        <position position="119"/>
    </location>
    <ligand>
        <name>S-adenosyl-L-methionine</name>
        <dbReference type="ChEBI" id="CHEBI:59789"/>
    </ligand>
</feature>
<comment type="caution">
    <text evidence="7">The sequence shown here is derived from an EMBL/GenBank/DDBJ whole genome shotgun (WGS) entry which is preliminary data.</text>
</comment>
<dbReference type="GO" id="GO:0000179">
    <property type="term" value="F:rRNA (adenine-N6,N6-)-dimethyltransferase activity"/>
    <property type="evidence" value="ECO:0007669"/>
    <property type="project" value="UniProtKB-UniRule"/>
</dbReference>
<keyword evidence="4 5" id="KW-0694">RNA-binding</keyword>
<feature type="binding site" evidence="5">
    <location>
        <position position="24"/>
    </location>
    <ligand>
        <name>S-adenosyl-L-methionine</name>
        <dbReference type="ChEBI" id="CHEBI:59789"/>
    </ligand>
</feature>
<dbReference type="Gene3D" id="3.40.50.150">
    <property type="entry name" value="Vaccinia Virus protein VP39"/>
    <property type="match status" value="1"/>
</dbReference>
<organism evidence="7 8">
    <name type="scientific">candidate division WWE3 bacterium RIFOXYC1_FULL_39_7</name>
    <dbReference type="NCBI Taxonomy" id="1802643"/>
    <lineage>
        <taxon>Bacteria</taxon>
        <taxon>Katanobacteria</taxon>
    </lineage>
</organism>
<dbReference type="SUPFAM" id="SSF53335">
    <property type="entry name" value="S-adenosyl-L-methionine-dependent methyltransferases"/>
    <property type="match status" value="1"/>
</dbReference>
<dbReference type="CDD" id="cd02440">
    <property type="entry name" value="AdoMet_MTases"/>
    <property type="match status" value="1"/>
</dbReference>
<dbReference type="InterPro" id="IPR020598">
    <property type="entry name" value="rRNA_Ade_methylase_Trfase_N"/>
</dbReference>
<feature type="binding site" evidence="5">
    <location>
        <position position="26"/>
    </location>
    <ligand>
        <name>S-adenosyl-L-methionine</name>
        <dbReference type="ChEBI" id="CHEBI:59789"/>
    </ligand>
</feature>